<evidence type="ECO:0000313" key="10">
    <source>
        <dbReference type="Proteomes" id="UP000029738"/>
    </source>
</evidence>
<evidence type="ECO:0000256" key="3">
    <source>
        <dbReference type="ARBA" id="ARBA00022692"/>
    </source>
</evidence>
<keyword evidence="10" id="KW-1185">Reference proteome</keyword>
<evidence type="ECO:0000256" key="5">
    <source>
        <dbReference type="ARBA" id="ARBA00023136"/>
    </source>
</evidence>
<organism evidence="9">
    <name type="scientific">Tolypothrix bouteillei VB521301</name>
    <dbReference type="NCBI Taxonomy" id="1479485"/>
    <lineage>
        <taxon>Bacteria</taxon>
        <taxon>Bacillati</taxon>
        <taxon>Cyanobacteriota</taxon>
        <taxon>Cyanophyceae</taxon>
        <taxon>Nostocales</taxon>
        <taxon>Tolypothrichaceae</taxon>
        <taxon>Tolypothrix</taxon>
    </lineage>
</organism>
<evidence type="ECO:0000256" key="6">
    <source>
        <dbReference type="SAM" id="Phobius"/>
    </source>
</evidence>
<keyword evidence="4 6" id="KW-1133">Transmembrane helix</keyword>
<comment type="subcellular location">
    <subcellularLocation>
        <location evidence="1">Membrane</location>
        <topology evidence="1">Multi-pass membrane protein</topology>
    </subcellularLocation>
</comment>
<feature type="transmembrane region" description="Helical" evidence="6">
    <location>
        <begin position="368"/>
        <end position="393"/>
    </location>
</feature>
<feature type="transmembrane region" description="Helical" evidence="6">
    <location>
        <begin position="88"/>
        <end position="111"/>
    </location>
</feature>
<accession>A0A0C1R318</accession>
<dbReference type="EMBL" id="JHEG04000001">
    <property type="protein sequence ID" value="KAF3886140.1"/>
    <property type="molecule type" value="Genomic_DNA"/>
</dbReference>
<dbReference type="GO" id="GO:0016020">
    <property type="term" value="C:membrane"/>
    <property type="evidence" value="ECO:0007669"/>
    <property type="project" value="UniProtKB-SubCell"/>
</dbReference>
<feature type="transmembrane region" description="Helical" evidence="6">
    <location>
        <begin position="438"/>
        <end position="459"/>
    </location>
</feature>
<comment type="caution">
    <text evidence="9">The sequence shown here is derived from an EMBL/GenBank/DDBJ whole genome shotgun (WGS) entry which is preliminary data.</text>
</comment>
<feature type="transmembrane region" description="Helical" evidence="6">
    <location>
        <begin position="339"/>
        <end position="362"/>
    </location>
</feature>
<keyword evidence="2" id="KW-0813">Transport</keyword>
<evidence type="ECO:0000256" key="4">
    <source>
        <dbReference type="ARBA" id="ARBA00022989"/>
    </source>
</evidence>
<dbReference type="PANTHER" id="PTHR43243">
    <property type="entry name" value="INNER MEMBRANE TRANSPORTER YGJI-RELATED"/>
    <property type="match status" value="1"/>
</dbReference>
<name>A0A0C1R318_9CYAN</name>
<evidence type="ECO:0000313" key="8">
    <source>
        <dbReference type="EMBL" id="KAF3886140.1"/>
    </source>
</evidence>
<keyword evidence="3 6" id="KW-0812">Transmembrane</keyword>
<dbReference type="Gene3D" id="1.20.1740.10">
    <property type="entry name" value="Amino acid/polyamine transporter I"/>
    <property type="match status" value="1"/>
</dbReference>
<feature type="transmembrane region" description="Helical" evidence="6">
    <location>
        <begin position="131"/>
        <end position="152"/>
    </location>
</feature>
<dbReference type="AlphaFoldDB" id="A0A0C1R318"/>
<feature type="transmembrane region" description="Helical" evidence="6">
    <location>
        <begin position="55"/>
        <end position="76"/>
    </location>
</feature>
<dbReference type="GO" id="GO:0015171">
    <property type="term" value="F:amino acid transmembrane transporter activity"/>
    <property type="evidence" value="ECO:0007669"/>
    <property type="project" value="TreeGrafter"/>
</dbReference>
<evidence type="ECO:0000256" key="2">
    <source>
        <dbReference type="ARBA" id="ARBA00022448"/>
    </source>
</evidence>
<sequence length="485" mass="51898">MKPKILSHSKSTHGLKPACLSFGEVLAQSFAVIAPTTIPASNIGLIVALSGKGAWLSFLIGLIGLVLVSININQFASRSASPGSLYSYIVKGLGPTAGVICGWCLVLAYLFTGMSVLCGFANFSGNLIGQLGIHPSSITLLALGAGIAWYAAYKDIQLSAMAMLWLEGISLALIAVLCAIVWANKGFALDMSQLTLSDVTPGKVATGLVLVMFAFSGFESATSLGDEAKKPLKTIPRSVIGSVILAGLFYISTTYIEVLGFSGTGVSITKTEEPLKFLSQQVGMGFLGELIAFGALFSFFACVLGCINPAARIFFMMARHGLFYSKLGTAHSFNRTPHIAVTMCSFAIFLVPAVMSLFNIQLFESMGYLGAICSYGFLTVYILISIAAPVYLYQIGKLRFHHVVFSVLAVAFMMIPVLGSVGIPGSTMFPVPEAPYDVFPYLFLTYLALTCGTFVLQRLRSPNIVMEMRQGVEEIHARFSDRDGL</sequence>
<keyword evidence="5 6" id="KW-0472">Membrane</keyword>
<reference evidence="9" key="1">
    <citation type="journal article" date="2015" name="Genome Announc.">
        <title>Draft Genome Sequence of Tolypothrix boutellei Strain VB521301.</title>
        <authorList>
            <person name="Chandrababunaidu M.M."/>
            <person name="Singh D."/>
            <person name="Sen D."/>
            <person name="Bhan S."/>
            <person name="Das S."/>
            <person name="Gupta A."/>
            <person name="Adhikary S.P."/>
            <person name="Tripathy S."/>
        </authorList>
    </citation>
    <scope>NUCLEOTIDE SEQUENCE</scope>
    <source>
        <strain evidence="9">VB521301</strain>
    </source>
</reference>
<evidence type="ECO:0000313" key="9">
    <source>
        <dbReference type="EMBL" id="KIE10203.1"/>
    </source>
</evidence>
<dbReference type="Proteomes" id="UP000029738">
    <property type="component" value="Unassembled WGS sequence"/>
</dbReference>
<proteinExistence type="predicted"/>
<dbReference type="STRING" id="1479485.DA73_0216475"/>
<dbReference type="PIRSF" id="PIRSF006060">
    <property type="entry name" value="AA_transporter"/>
    <property type="match status" value="1"/>
</dbReference>
<reference evidence="8" key="2">
    <citation type="submission" date="2019-11" db="EMBL/GenBank/DDBJ databases">
        <title>Improved Assembly of Tolypothrix boutellei genome.</title>
        <authorList>
            <person name="Sarangi A.N."/>
            <person name="Mukherjee M."/>
            <person name="Ghosh S."/>
            <person name="Singh D."/>
            <person name="Das A."/>
            <person name="Kant S."/>
            <person name="Prusty A."/>
            <person name="Tripathy S."/>
        </authorList>
    </citation>
    <scope>NUCLEOTIDE SEQUENCE</scope>
    <source>
        <strain evidence="8">VB521301</strain>
    </source>
</reference>
<evidence type="ECO:0000256" key="1">
    <source>
        <dbReference type="ARBA" id="ARBA00004141"/>
    </source>
</evidence>
<dbReference type="PANTHER" id="PTHR43243:SF4">
    <property type="entry name" value="CATIONIC AMINO ACID TRANSPORTER 4"/>
    <property type="match status" value="1"/>
</dbReference>
<evidence type="ECO:0000259" key="7">
    <source>
        <dbReference type="Pfam" id="PF00324"/>
    </source>
</evidence>
<feature type="transmembrane region" description="Helical" evidence="6">
    <location>
        <begin position="400"/>
        <end position="418"/>
    </location>
</feature>
<dbReference type="Pfam" id="PF00324">
    <property type="entry name" value="AA_permease"/>
    <property type="match status" value="1"/>
</dbReference>
<protein>
    <submittedName>
        <fullName evidence="8">APC family permease</fullName>
    </submittedName>
    <submittedName>
        <fullName evidence="9">Amino acid permease</fullName>
    </submittedName>
</protein>
<dbReference type="InterPro" id="IPR004841">
    <property type="entry name" value="AA-permease/SLC12A_dom"/>
</dbReference>
<dbReference type="OrthoDB" id="9804700at2"/>
<feature type="transmembrane region" description="Helical" evidence="6">
    <location>
        <begin position="237"/>
        <end position="256"/>
    </location>
</feature>
<gene>
    <name evidence="9" type="ORF">DA73_0216475</name>
    <name evidence="8" type="ORF">DA73_0400012150</name>
</gene>
<feature type="transmembrane region" description="Helical" evidence="6">
    <location>
        <begin position="164"/>
        <end position="184"/>
    </location>
</feature>
<feature type="transmembrane region" description="Helical" evidence="6">
    <location>
        <begin position="25"/>
        <end position="49"/>
    </location>
</feature>
<dbReference type="RefSeq" id="WP_038075382.1">
    <property type="nucleotide sequence ID" value="NZ_JHEG04000001.1"/>
</dbReference>
<feature type="transmembrane region" description="Helical" evidence="6">
    <location>
        <begin position="290"/>
        <end position="318"/>
    </location>
</feature>
<dbReference type="EMBL" id="JHEG02000048">
    <property type="protein sequence ID" value="KIE10203.1"/>
    <property type="molecule type" value="Genomic_DNA"/>
</dbReference>
<feature type="domain" description="Amino acid permease/ SLC12A" evidence="7">
    <location>
        <begin position="27"/>
        <end position="421"/>
    </location>
</feature>